<dbReference type="GO" id="GO:0004721">
    <property type="term" value="F:phosphoprotein phosphatase activity"/>
    <property type="evidence" value="ECO:0007669"/>
    <property type="project" value="InterPro"/>
</dbReference>
<dbReference type="SUPFAM" id="SSF52799">
    <property type="entry name" value="(Phosphotyrosine protein) phosphatases II"/>
    <property type="match status" value="1"/>
</dbReference>
<dbReference type="EMBL" id="KV744941">
    <property type="protein sequence ID" value="OCK80887.1"/>
    <property type="molecule type" value="Genomic_DNA"/>
</dbReference>
<evidence type="ECO:0000313" key="1">
    <source>
        <dbReference type="EMBL" id="OCK80887.1"/>
    </source>
</evidence>
<evidence type="ECO:0008006" key="3">
    <source>
        <dbReference type="Google" id="ProtNLM"/>
    </source>
</evidence>
<dbReference type="AlphaFoldDB" id="A0A8E2EBD9"/>
<reference evidence="1 2" key="1">
    <citation type="journal article" date="2016" name="Nat. Commun.">
        <title>Ectomycorrhizal ecology is imprinted in the genome of the dominant symbiotic fungus Cenococcum geophilum.</title>
        <authorList>
            <consortium name="DOE Joint Genome Institute"/>
            <person name="Peter M."/>
            <person name="Kohler A."/>
            <person name="Ohm R.A."/>
            <person name="Kuo A."/>
            <person name="Krutzmann J."/>
            <person name="Morin E."/>
            <person name="Arend M."/>
            <person name="Barry K.W."/>
            <person name="Binder M."/>
            <person name="Choi C."/>
            <person name="Clum A."/>
            <person name="Copeland A."/>
            <person name="Grisel N."/>
            <person name="Haridas S."/>
            <person name="Kipfer T."/>
            <person name="LaButti K."/>
            <person name="Lindquist E."/>
            <person name="Lipzen A."/>
            <person name="Maire R."/>
            <person name="Meier B."/>
            <person name="Mihaltcheva S."/>
            <person name="Molinier V."/>
            <person name="Murat C."/>
            <person name="Poggeler S."/>
            <person name="Quandt C.A."/>
            <person name="Sperisen C."/>
            <person name="Tritt A."/>
            <person name="Tisserant E."/>
            <person name="Crous P.W."/>
            <person name="Henrissat B."/>
            <person name="Nehls U."/>
            <person name="Egli S."/>
            <person name="Spatafora J.W."/>
            <person name="Grigoriev I.V."/>
            <person name="Martin F.M."/>
        </authorList>
    </citation>
    <scope>NUCLEOTIDE SEQUENCE [LARGE SCALE GENOMIC DNA]</scope>
    <source>
        <strain evidence="1 2">CBS 459.81</strain>
    </source>
</reference>
<dbReference type="Pfam" id="PF13350">
    <property type="entry name" value="Y_phosphatase3"/>
    <property type="match status" value="1"/>
</dbReference>
<evidence type="ECO:0000313" key="2">
    <source>
        <dbReference type="Proteomes" id="UP000250266"/>
    </source>
</evidence>
<dbReference type="Proteomes" id="UP000250266">
    <property type="component" value="Unassembled WGS sequence"/>
</dbReference>
<name>A0A8E2EBD9_9PEZI</name>
<dbReference type="OrthoDB" id="449382at2759"/>
<gene>
    <name evidence="1" type="ORF">K432DRAFT_434481</name>
</gene>
<dbReference type="InterPro" id="IPR026893">
    <property type="entry name" value="Tyr/Ser_Pase_IphP-type"/>
</dbReference>
<dbReference type="InterPro" id="IPR029021">
    <property type="entry name" value="Prot-tyrosine_phosphatase-like"/>
</dbReference>
<sequence>MATITTTTHSYNIPGLANTDIRVQIPILILSTVPSQCPFTPVPDIFNLRDLAHTSTPNIRPDLVYCSGGLNSLSDTSKALLAKDLNIEGVSSVQLPCTAALAAIDLKEFERGDGRREYVRLYGEIMEIYRPSVRKVLEFLRDVHHEEGGRAGNDRTGILAAVIMGLAGCLNRAASRGASGHLDAIEEGWTVDTTGMVEFSQVKGSVMDATMEMAEEKYGGMEGYMRDALGFSDQEIEQIRANLRR</sequence>
<proteinExistence type="predicted"/>
<protein>
    <recommendedName>
        <fullName evidence="3">Tyrosine specific protein phosphatases domain-containing protein</fullName>
    </recommendedName>
</protein>
<keyword evidence="2" id="KW-1185">Reference proteome</keyword>
<accession>A0A8E2EBD9</accession>
<organism evidence="1 2">
    <name type="scientific">Lepidopterella palustris CBS 459.81</name>
    <dbReference type="NCBI Taxonomy" id="1314670"/>
    <lineage>
        <taxon>Eukaryota</taxon>
        <taxon>Fungi</taxon>
        <taxon>Dikarya</taxon>
        <taxon>Ascomycota</taxon>
        <taxon>Pezizomycotina</taxon>
        <taxon>Dothideomycetes</taxon>
        <taxon>Pleosporomycetidae</taxon>
        <taxon>Mytilinidiales</taxon>
        <taxon>Argynnaceae</taxon>
        <taxon>Lepidopterella</taxon>
    </lineage>
</organism>
<dbReference type="Gene3D" id="3.90.190.10">
    <property type="entry name" value="Protein tyrosine phosphatase superfamily"/>
    <property type="match status" value="1"/>
</dbReference>